<dbReference type="PROSITE" id="PS01050">
    <property type="entry name" value="YJEF_C_2"/>
    <property type="match status" value="1"/>
</dbReference>
<feature type="binding site" evidence="17">
    <location>
        <position position="361"/>
    </location>
    <ligand>
        <name>(6S)-NADPHX</name>
        <dbReference type="ChEBI" id="CHEBI:64076"/>
    </ligand>
</feature>
<comment type="function">
    <text evidence="14 19">Bifunctional enzyme that catalyzes the epimerization of the S- and R-forms of NAD(P)HX and the dehydration of the S-form of NAD(P)HX at the expense of ADP, which is converted to AMP. This allows the repair of both epimers of NAD(P)HX, a damaged form of NAD(P)H that is a result of enzymatic or heat-dependent hydration.</text>
</comment>
<evidence type="ECO:0000256" key="8">
    <source>
        <dbReference type="ARBA" id="ARBA00022857"/>
    </source>
</evidence>
<comment type="catalytic activity">
    <reaction evidence="1 18 19">
        <text>(6R)-NADHX = (6S)-NADHX</text>
        <dbReference type="Rhea" id="RHEA:32215"/>
        <dbReference type="ChEBI" id="CHEBI:64074"/>
        <dbReference type="ChEBI" id="CHEBI:64075"/>
        <dbReference type="EC" id="5.1.99.6"/>
    </reaction>
</comment>
<keyword evidence="11 18" id="KW-0413">Isomerase</keyword>
<feature type="binding site" evidence="17">
    <location>
        <position position="423"/>
    </location>
    <ligand>
        <name>AMP</name>
        <dbReference type="ChEBI" id="CHEBI:456215"/>
    </ligand>
</feature>
<dbReference type="HAMAP" id="MF_01966">
    <property type="entry name" value="NADHX_epimerase"/>
    <property type="match status" value="1"/>
</dbReference>
<evidence type="ECO:0000256" key="10">
    <source>
        <dbReference type="ARBA" id="ARBA00023027"/>
    </source>
</evidence>
<dbReference type="GO" id="GO:0005524">
    <property type="term" value="F:ATP binding"/>
    <property type="evidence" value="ECO:0007669"/>
    <property type="project" value="UniProtKB-UniRule"/>
</dbReference>
<proteinExistence type="inferred from homology"/>
<dbReference type="NCBIfam" id="TIGR00197">
    <property type="entry name" value="yjeF_nterm"/>
    <property type="match status" value="1"/>
</dbReference>
<evidence type="ECO:0000256" key="19">
    <source>
        <dbReference type="PIRNR" id="PIRNR017184"/>
    </source>
</evidence>
<dbReference type="PIRSF" id="PIRSF017184">
    <property type="entry name" value="Nnr"/>
    <property type="match status" value="1"/>
</dbReference>
<keyword evidence="6 17" id="KW-0547">Nucleotide-binding</keyword>
<comment type="catalytic activity">
    <reaction evidence="16 17 19">
        <text>(6S)-NADPHX + ADP = AMP + phosphate + NADPH + H(+)</text>
        <dbReference type="Rhea" id="RHEA:32235"/>
        <dbReference type="ChEBI" id="CHEBI:15378"/>
        <dbReference type="ChEBI" id="CHEBI:43474"/>
        <dbReference type="ChEBI" id="CHEBI:57783"/>
        <dbReference type="ChEBI" id="CHEBI:64076"/>
        <dbReference type="ChEBI" id="CHEBI:456215"/>
        <dbReference type="ChEBI" id="CHEBI:456216"/>
        <dbReference type="EC" id="4.2.1.136"/>
    </reaction>
</comment>
<dbReference type="PROSITE" id="PS51385">
    <property type="entry name" value="YJEF_N"/>
    <property type="match status" value="1"/>
</dbReference>
<keyword evidence="9 18" id="KW-0630">Potassium</keyword>
<comment type="catalytic activity">
    <reaction evidence="15 17 19">
        <text>(6S)-NADHX + ADP = AMP + phosphate + NADH + H(+)</text>
        <dbReference type="Rhea" id="RHEA:32223"/>
        <dbReference type="ChEBI" id="CHEBI:15378"/>
        <dbReference type="ChEBI" id="CHEBI:43474"/>
        <dbReference type="ChEBI" id="CHEBI:57945"/>
        <dbReference type="ChEBI" id="CHEBI:64074"/>
        <dbReference type="ChEBI" id="CHEBI:456215"/>
        <dbReference type="ChEBI" id="CHEBI:456216"/>
        <dbReference type="EC" id="4.2.1.136"/>
    </reaction>
</comment>
<dbReference type="CDD" id="cd01171">
    <property type="entry name" value="YXKO-related"/>
    <property type="match status" value="1"/>
</dbReference>
<feature type="binding site" evidence="18">
    <location>
        <begin position="112"/>
        <end position="118"/>
    </location>
    <ligand>
        <name>(6S)-NADPHX</name>
        <dbReference type="ChEBI" id="CHEBI:64076"/>
    </ligand>
</feature>
<keyword evidence="5 18" id="KW-0479">Metal-binding</keyword>
<feature type="binding site" evidence="17">
    <location>
        <begin position="394"/>
        <end position="398"/>
    </location>
    <ligand>
        <name>AMP</name>
        <dbReference type="ChEBI" id="CHEBI:456215"/>
    </ligand>
</feature>
<comment type="similarity">
    <text evidence="4 19">In the C-terminal section; belongs to the NnrD/CARKD family.</text>
</comment>
<dbReference type="NCBIfam" id="TIGR00196">
    <property type="entry name" value="yjeF_cterm"/>
    <property type="match status" value="1"/>
</dbReference>
<keyword evidence="23" id="KW-1185">Reference proteome</keyword>
<dbReference type="InterPro" id="IPR030677">
    <property type="entry name" value="Nnr"/>
</dbReference>
<keyword evidence="10 17" id="KW-0520">NAD</keyword>
<dbReference type="Gene3D" id="3.40.50.10260">
    <property type="entry name" value="YjeF N-terminal domain"/>
    <property type="match status" value="1"/>
</dbReference>
<dbReference type="GO" id="GO:0052856">
    <property type="term" value="F:NAD(P)HX epimerase activity"/>
    <property type="evidence" value="ECO:0007669"/>
    <property type="project" value="UniProtKB-UniRule"/>
</dbReference>
<keyword evidence="12 17" id="KW-0456">Lyase</keyword>
<dbReference type="PANTHER" id="PTHR12592">
    <property type="entry name" value="ATP-DEPENDENT (S)-NAD(P)H-HYDRATE DEHYDRATASE FAMILY MEMBER"/>
    <property type="match status" value="1"/>
</dbReference>
<feature type="binding site" evidence="18">
    <location>
        <position position="48"/>
    </location>
    <ligand>
        <name>K(+)</name>
        <dbReference type="ChEBI" id="CHEBI:29103"/>
    </ligand>
</feature>
<feature type="domain" description="YjeF C-terminal" evidence="20">
    <location>
        <begin position="213"/>
        <end position="478"/>
    </location>
</feature>
<dbReference type="Pfam" id="PF01256">
    <property type="entry name" value="Carb_kinase"/>
    <property type="match status" value="1"/>
</dbReference>
<name>A0A545TQA3_9PROT</name>
<comment type="caution">
    <text evidence="18">Lacks conserved residue(s) required for the propagation of feature annotation.</text>
</comment>
<evidence type="ECO:0000256" key="4">
    <source>
        <dbReference type="ARBA" id="ARBA00009524"/>
    </source>
</evidence>
<evidence type="ECO:0000256" key="6">
    <source>
        <dbReference type="ARBA" id="ARBA00022741"/>
    </source>
</evidence>
<evidence type="ECO:0000256" key="13">
    <source>
        <dbReference type="ARBA" id="ARBA00023268"/>
    </source>
</evidence>
<comment type="cofactor">
    <cofactor evidence="18 19">
        <name>K(+)</name>
        <dbReference type="ChEBI" id="CHEBI:29103"/>
    </cofactor>
    <text evidence="18 19">Binds 1 potassium ion per subunit.</text>
</comment>
<reference evidence="22 23" key="1">
    <citation type="submission" date="2019-06" db="EMBL/GenBank/DDBJ databases">
        <title>Whole genome sequence for Rhodospirillaceae sp. R148.</title>
        <authorList>
            <person name="Wang G."/>
        </authorList>
    </citation>
    <scope>NUCLEOTIDE SEQUENCE [LARGE SCALE GENOMIC DNA]</scope>
    <source>
        <strain evidence="22 23">R148</strain>
    </source>
</reference>
<evidence type="ECO:0000256" key="16">
    <source>
        <dbReference type="ARBA" id="ARBA00049209"/>
    </source>
</evidence>
<feature type="domain" description="YjeF N-terminal" evidence="21">
    <location>
        <begin position="1"/>
        <end position="203"/>
    </location>
</feature>
<comment type="catalytic activity">
    <reaction evidence="2 18 19">
        <text>(6R)-NADPHX = (6S)-NADPHX</text>
        <dbReference type="Rhea" id="RHEA:32227"/>
        <dbReference type="ChEBI" id="CHEBI:64076"/>
        <dbReference type="ChEBI" id="CHEBI:64077"/>
        <dbReference type="EC" id="5.1.99.6"/>
    </reaction>
</comment>
<feature type="binding site" evidence="18">
    <location>
        <position position="108"/>
    </location>
    <ligand>
        <name>K(+)</name>
        <dbReference type="ChEBI" id="CHEBI:29103"/>
    </ligand>
</feature>
<organism evidence="22 23">
    <name type="scientific">Denitrobaculum tricleocarpae</name>
    <dbReference type="NCBI Taxonomy" id="2591009"/>
    <lineage>
        <taxon>Bacteria</taxon>
        <taxon>Pseudomonadati</taxon>
        <taxon>Pseudomonadota</taxon>
        <taxon>Alphaproteobacteria</taxon>
        <taxon>Rhodospirillales</taxon>
        <taxon>Rhodospirillaceae</taxon>
        <taxon>Denitrobaculum</taxon>
    </lineage>
</organism>
<dbReference type="InterPro" id="IPR017953">
    <property type="entry name" value="Carbohydrate_kinase_pred_CS"/>
</dbReference>
<evidence type="ECO:0000256" key="7">
    <source>
        <dbReference type="ARBA" id="ARBA00022840"/>
    </source>
</evidence>
<dbReference type="HAMAP" id="MF_01965">
    <property type="entry name" value="NADHX_dehydratase"/>
    <property type="match status" value="1"/>
</dbReference>
<dbReference type="GO" id="GO:0046496">
    <property type="term" value="P:nicotinamide nucleotide metabolic process"/>
    <property type="evidence" value="ECO:0007669"/>
    <property type="project" value="UniProtKB-UniRule"/>
</dbReference>
<gene>
    <name evidence="18" type="primary">nnrE</name>
    <name evidence="17" type="synonym">nnrD</name>
    <name evidence="22" type="ORF">FKG95_15570</name>
</gene>
<dbReference type="GO" id="GO:0110051">
    <property type="term" value="P:metabolite repair"/>
    <property type="evidence" value="ECO:0007669"/>
    <property type="project" value="TreeGrafter"/>
</dbReference>
<evidence type="ECO:0000313" key="23">
    <source>
        <dbReference type="Proteomes" id="UP000315252"/>
    </source>
</evidence>
<comment type="function">
    <text evidence="18">Catalyzes the epimerization of the S- and R-forms of NAD(P)HX, a damaged form of NAD(P)H that is a result of enzymatic or heat-dependent hydration. This is a prerequisite for the S-specific NAD(P)H-hydrate dehydratase to allow the repair of both epimers of NAD(P)HX.</text>
</comment>
<evidence type="ECO:0000256" key="3">
    <source>
        <dbReference type="ARBA" id="ARBA00006001"/>
    </source>
</evidence>
<dbReference type="SUPFAM" id="SSF64153">
    <property type="entry name" value="YjeF N-terminal domain-like"/>
    <property type="match status" value="1"/>
</dbReference>
<evidence type="ECO:0000256" key="5">
    <source>
        <dbReference type="ARBA" id="ARBA00022723"/>
    </source>
</evidence>
<dbReference type="Gene3D" id="3.40.1190.20">
    <property type="match status" value="1"/>
</dbReference>
<dbReference type="EMBL" id="VHSH01000005">
    <property type="protein sequence ID" value="TQV79390.1"/>
    <property type="molecule type" value="Genomic_DNA"/>
</dbReference>
<comment type="function">
    <text evidence="17">Catalyzes the dehydration of the S-form of NAD(P)HX at the expense of ADP, which is converted to AMP. Together with NAD(P)HX epimerase, which catalyzes the epimerization of the S- and R-forms, the enzyme allows the repair of both epimers of NAD(P)HX, a damaged form of NAD(P)H that is a result of enzymatic or heat-dependent hydration.</text>
</comment>
<dbReference type="EC" id="4.2.1.136" evidence="19"/>
<dbReference type="Proteomes" id="UP000315252">
    <property type="component" value="Unassembled WGS sequence"/>
</dbReference>
<dbReference type="GO" id="GO:0052855">
    <property type="term" value="F:ADP-dependent NAD(P)H-hydrate dehydratase activity"/>
    <property type="evidence" value="ECO:0007669"/>
    <property type="project" value="UniProtKB-UniRule"/>
</dbReference>
<dbReference type="PROSITE" id="PS51383">
    <property type="entry name" value="YJEF_C_3"/>
    <property type="match status" value="1"/>
</dbReference>
<evidence type="ECO:0000256" key="17">
    <source>
        <dbReference type="HAMAP-Rule" id="MF_01965"/>
    </source>
</evidence>
<evidence type="ECO:0000256" key="12">
    <source>
        <dbReference type="ARBA" id="ARBA00023239"/>
    </source>
</evidence>
<evidence type="ECO:0000256" key="14">
    <source>
        <dbReference type="ARBA" id="ARBA00025153"/>
    </source>
</evidence>
<dbReference type="InterPro" id="IPR036652">
    <property type="entry name" value="YjeF_N_dom_sf"/>
</dbReference>
<dbReference type="InterPro" id="IPR000631">
    <property type="entry name" value="CARKD"/>
</dbReference>
<evidence type="ECO:0000256" key="18">
    <source>
        <dbReference type="HAMAP-Rule" id="MF_01966"/>
    </source>
</evidence>
<comment type="caution">
    <text evidence="22">The sequence shown here is derived from an EMBL/GenBank/DDBJ whole genome shotgun (WGS) entry which is preliminary data.</text>
</comment>
<dbReference type="EC" id="5.1.99.6" evidence="19"/>
<sequence>MYKADAAAMAAGISGTTLMENAGQAIFDAIVARWSPCPVLVLCGPGNNGGDGFVVARLLKAAGWAVELALLGEVSRLTGDAAVHAKGWQGPVSSFDPLLVDGKALIIDAVFGAGLSRPLEGRAAMVVRAVNRAVEEGAAEVVAVDVPSGISGDSGTELGDLSLKAKLTVTFFRPKIGHKLLPGRDAAGELVVADIGIPDDVLAGLKIACHLNSPSVWHGRFPRRTSGSHKYTAGHALVFGGSEMTGAARLAARAALRIGAGLVSVAAAPKALQIYALSSASVITLASESLQDAENLLRDPRKNAVLIGPGFGLGPELRDHVLTILRRQRATVLDADALGVFGPDPENLFKAIGSNVVLTPHDGEFGQLFPDIKGDRLTRARAAAERSGAIVVLKGSDSVIAAPDGAAIINANAPAHLATAGSGDVLAGLITGLLAQAMPPFEAAAAAVWLHGELGSRLGVGLISEDLPEAVPGALNSLFARF</sequence>
<keyword evidence="8 17" id="KW-0521">NADP</keyword>
<protein>
    <recommendedName>
        <fullName evidence="19">Bifunctional NAD(P)H-hydrate repair enzyme</fullName>
    </recommendedName>
    <alternativeName>
        <fullName evidence="19">Nicotinamide nucleotide repair protein</fullName>
    </alternativeName>
    <domain>
        <recommendedName>
            <fullName evidence="19">ADP-dependent (S)-NAD(P)H-hydrate dehydratase</fullName>
            <ecNumber evidence="19">4.2.1.136</ecNumber>
        </recommendedName>
        <alternativeName>
            <fullName evidence="19">ADP-dependent NAD(P)HX dehydratase</fullName>
        </alternativeName>
    </domain>
    <domain>
        <recommendedName>
            <fullName evidence="19">NAD(P)H-hydrate epimerase</fullName>
            <ecNumber evidence="19">5.1.99.6</ecNumber>
        </recommendedName>
    </domain>
</protein>
<evidence type="ECO:0000313" key="22">
    <source>
        <dbReference type="EMBL" id="TQV79390.1"/>
    </source>
</evidence>
<dbReference type="Pfam" id="PF03853">
    <property type="entry name" value="YjeF_N"/>
    <property type="match status" value="1"/>
</dbReference>
<feature type="binding site" evidence="17">
    <location>
        <position position="424"/>
    </location>
    <ligand>
        <name>(6S)-NADPHX</name>
        <dbReference type="ChEBI" id="CHEBI:64076"/>
    </ligand>
</feature>
<dbReference type="OrthoDB" id="9806925at2"/>
<comment type="cofactor">
    <cofactor evidence="17">
        <name>Mg(2+)</name>
        <dbReference type="ChEBI" id="CHEBI:18420"/>
    </cofactor>
</comment>
<evidence type="ECO:0000256" key="15">
    <source>
        <dbReference type="ARBA" id="ARBA00048238"/>
    </source>
</evidence>
<evidence type="ECO:0000256" key="11">
    <source>
        <dbReference type="ARBA" id="ARBA00023235"/>
    </source>
</evidence>
<comment type="subunit">
    <text evidence="17">Homotetramer.</text>
</comment>
<dbReference type="InterPro" id="IPR029056">
    <property type="entry name" value="Ribokinase-like"/>
</dbReference>
<evidence type="ECO:0000256" key="9">
    <source>
        <dbReference type="ARBA" id="ARBA00022958"/>
    </source>
</evidence>
<evidence type="ECO:0000259" key="21">
    <source>
        <dbReference type="PROSITE" id="PS51385"/>
    </source>
</evidence>
<dbReference type="AlphaFoldDB" id="A0A545TQA3"/>
<comment type="similarity">
    <text evidence="18">Belongs to the NnrE/AIBP family.</text>
</comment>
<feature type="binding site" evidence="17">
    <location>
        <position position="310"/>
    </location>
    <ligand>
        <name>(6S)-NADPHX</name>
        <dbReference type="ChEBI" id="CHEBI:64076"/>
    </ligand>
</feature>
<comment type="similarity">
    <text evidence="17">Belongs to the NnrD/CARKD family.</text>
</comment>
<keyword evidence="13" id="KW-0511">Multifunctional enzyme</keyword>
<dbReference type="InterPro" id="IPR004443">
    <property type="entry name" value="YjeF_N_dom"/>
</dbReference>
<feature type="binding site" evidence="18">
    <location>
        <position position="145"/>
    </location>
    <ligand>
        <name>(6S)-NADPHX</name>
        <dbReference type="ChEBI" id="CHEBI:64076"/>
    </ligand>
</feature>
<evidence type="ECO:0000259" key="20">
    <source>
        <dbReference type="PROSITE" id="PS51383"/>
    </source>
</evidence>
<dbReference type="SUPFAM" id="SSF53613">
    <property type="entry name" value="Ribokinase-like"/>
    <property type="match status" value="1"/>
</dbReference>
<keyword evidence="7 17" id="KW-0067">ATP-binding</keyword>
<accession>A0A545TQA3</accession>
<comment type="similarity">
    <text evidence="3 19">In the N-terminal section; belongs to the NnrE/AIBP family.</text>
</comment>
<evidence type="ECO:0000256" key="1">
    <source>
        <dbReference type="ARBA" id="ARBA00000013"/>
    </source>
</evidence>
<dbReference type="PANTHER" id="PTHR12592:SF0">
    <property type="entry name" value="ATP-DEPENDENT (S)-NAD(P)H-HYDRATE DEHYDRATASE"/>
    <property type="match status" value="1"/>
</dbReference>
<evidence type="ECO:0000256" key="2">
    <source>
        <dbReference type="ARBA" id="ARBA00000909"/>
    </source>
</evidence>
<dbReference type="GO" id="GO:0046872">
    <property type="term" value="F:metal ion binding"/>
    <property type="evidence" value="ECO:0007669"/>
    <property type="project" value="UniProtKB-UniRule"/>
</dbReference>
<feature type="binding site" evidence="17">
    <location>
        <position position="247"/>
    </location>
    <ligand>
        <name>(6S)-NADPHX</name>
        <dbReference type="ChEBI" id="CHEBI:64076"/>
    </ligand>
</feature>
<feature type="binding site" evidence="18">
    <location>
        <begin position="47"/>
        <end position="51"/>
    </location>
    <ligand>
        <name>(6S)-NADPHX</name>
        <dbReference type="ChEBI" id="CHEBI:64076"/>
    </ligand>
</feature>
<feature type="binding site" evidence="18">
    <location>
        <position position="148"/>
    </location>
    <ligand>
        <name>K(+)</name>
        <dbReference type="ChEBI" id="CHEBI:29103"/>
    </ligand>
</feature>